<gene>
    <name evidence="1" type="ORF">PGLA1383_LOCUS48847</name>
    <name evidence="2" type="ORF">PGLA2088_LOCUS24045</name>
</gene>
<comment type="caution">
    <text evidence="2">The sequence shown here is derived from an EMBL/GenBank/DDBJ whole genome shotgun (WGS) entry which is preliminary data.</text>
</comment>
<proteinExistence type="predicted"/>
<keyword evidence="4" id="KW-1185">Reference proteome</keyword>
<dbReference type="EMBL" id="CAJNNW010026344">
    <property type="protein sequence ID" value="CAE8684659.1"/>
    <property type="molecule type" value="Genomic_DNA"/>
</dbReference>
<dbReference type="Proteomes" id="UP000626109">
    <property type="component" value="Unassembled WGS sequence"/>
</dbReference>
<evidence type="ECO:0000313" key="3">
    <source>
        <dbReference type="Proteomes" id="UP000626109"/>
    </source>
</evidence>
<evidence type="ECO:0000313" key="2">
    <source>
        <dbReference type="EMBL" id="CAE8684659.1"/>
    </source>
</evidence>
<dbReference type="OrthoDB" id="10270705at2759"/>
<sequence length="139" mass="15403">MALVCIRLEEPGSALAWCKTGLRVAKDITDTIGQELHAKLIRRQTAANLLGIILDNYRASLKVTRSSPTRFTPQLCKEIFASHENAFFNGQFLETDCSSRFLATVRVLTSIVVFAWTPRDNGKGFGCQIAIGTLLYGCY</sequence>
<name>A0A813JVP0_POLGL</name>
<dbReference type="EMBL" id="CAJNNV010030558">
    <property type="protein sequence ID" value="CAE8632928.1"/>
    <property type="molecule type" value="Genomic_DNA"/>
</dbReference>
<organism evidence="2 3">
    <name type="scientific">Polarella glacialis</name>
    <name type="common">Dinoflagellate</name>
    <dbReference type="NCBI Taxonomy" id="89957"/>
    <lineage>
        <taxon>Eukaryota</taxon>
        <taxon>Sar</taxon>
        <taxon>Alveolata</taxon>
        <taxon>Dinophyceae</taxon>
        <taxon>Suessiales</taxon>
        <taxon>Suessiaceae</taxon>
        <taxon>Polarella</taxon>
    </lineage>
</organism>
<evidence type="ECO:0000313" key="4">
    <source>
        <dbReference type="Proteomes" id="UP000654075"/>
    </source>
</evidence>
<reference evidence="2" key="1">
    <citation type="submission" date="2021-02" db="EMBL/GenBank/DDBJ databases">
        <authorList>
            <person name="Dougan E. K."/>
            <person name="Rhodes N."/>
            <person name="Thang M."/>
            <person name="Chan C."/>
        </authorList>
    </citation>
    <scope>NUCLEOTIDE SEQUENCE</scope>
</reference>
<dbReference type="AlphaFoldDB" id="A0A813JVP0"/>
<accession>A0A813JVP0</accession>
<protein>
    <submittedName>
        <fullName evidence="2">Uncharacterized protein</fullName>
    </submittedName>
</protein>
<dbReference type="Proteomes" id="UP000654075">
    <property type="component" value="Unassembled WGS sequence"/>
</dbReference>
<evidence type="ECO:0000313" key="1">
    <source>
        <dbReference type="EMBL" id="CAE8632928.1"/>
    </source>
</evidence>